<accession>A0A291LGF2</accession>
<organism evidence="1 2">
    <name type="scientific">Aeromonas phage AS-sw</name>
    <dbReference type="NCBI Taxonomy" id="2026113"/>
    <lineage>
        <taxon>Viruses</taxon>
        <taxon>Duplodnaviria</taxon>
        <taxon>Heunggongvirae</taxon>
        <taxon>Uroviricota</taxon>
        <taxon>Caudoviricetes</taxon>
        <taxon>Pantevenvirales</taxon>
        <taxon>Straboviridae</taxon>
        <taxon>Emmerichvirinae</taxon>
        <taxon>Ceceduovirus</taxon>
        <taxon>Ceceduovirus assw</taxon>
    </lineage>
</organism>
<evidence type="ECO:0000313" key="2">
    <source>
        <dbReference type="Proteomes" id="UP000259270"/>
    </source>
</evidence>
<dbReference type="EMBL" id="MF498775">
    <property type="protein sequence ID" value="ATI18153.1"/>
    <property type="molecule type" value="Genomic_DNA"/>
</dbReference>
<dbReference type="KEGG" id="vg:55604873"/>
<dbReference type="RefSeq" id="YP_009834805.1">
    <property type="nucleotide sequence ID" value="NC_048674.1"/>
</dbReference>
<sequence>MKIVSVDFVNIIKKELVDKNLLRYGVDVGVITDVKVTIGGSYRVFVGRKSYVYRHCDEIAIAF</sequence>
<keyword evidence="2" id="KW-1185">Reference proteome</keyword>
<dbReference type="Proteomes" id="UP000259270">
    <property type="component" value="Segment"/>
</dbReference>
<proteinExistence type="predicted"/>
<evidence type="ECO:0000313" key="1">
    <source>
        <dbReference type="EMBL" id="ATI18153.1"/>
    </source>
</evidence>
<protein>
    <submittedName>
        <fullName evidence="1">Uncharacterized protein</fullName>
    </submittedName>
</protein>
<reference evidence="1 2" key="1">
    <citation type="submission" date="2017-07" db="EMBL/GenBank/DDBJ databases">
        <title>In vitro design and evaluation of phage cocktails against multidrug-resistant Aeromonas salmonicida.</title>
        <authorList>
            <person name="Chen L."/>
            <person name="Yuan S."/>
            <person name="Ma Y."/>
        </authorList>
    </citation>
    <scope>NUCLEOTIDE SEQUENCE [LARGE SCALE GENOMIC DNA]</scope>
</reference>
<name>A0A291LGF2_9CAUD</name>
<dbReference type="GeneID" id="55604873"/>